<dbReference type="GO" id="GO:0005886">
    <property type="term" value="C:plasma membrane"/>
    <property type="evidence" value="ECO:0007669"/>
    <property type="project" value="TreeGrafter"/>
</dbReference>
<dbReference type="PANTHER" id="PTHR31415:SF156">
    <property type="entry name" value="OS01G0864300 PROTEIN"/>
    <property type="match status" value="1"/>
</dbReference>
<feature type="compositionally biased region" description="Pro residues" evidence="3">
    <location>
        <begin position="16"/>
        <end position="26"/>
    </location>
</feature>
<dbReference type="GO" id="GO:0009506">
    <property type="term" value="C:plasmodesma"/>
    <property type="evidence" value="ECO:0007669"/>
    <property type="project" value="TreeGrafter"/>
</dbReference>
<gene>
    <name evidence="5" type="primary">gb04110</name>
    <name evidence="5" type="ORF">PR202_gb04110</name>
</gene>
<reference evidence="5" key="2">
    <citation type="submission" date="2021-12" db="EMBL/GenBank/DDBJ databases">
        <title>Resequencing data analysis of finger millet.</title>
        <authorList>
            <person name="Hatakeyama M."/>
            <person name="Aluri S."/>
            <person name="Balachadran M.T."/>
            <person name="Sivarajan S.R."/>
            <person name="Poveda L."/>
            <person name="Shimizu-Inatsugi R."/>
            <person name="Schlapbach R."/>
            <person name="Sreeman S.M."/>
            <person name="Shimizu K.K."/>
        </authorList>
    </citation>
    <scope>NUCLEOTIDE SEQUENCE</scope>
</reference>
<dbReference type="GO" id="GO:0098542">
    <property type="term" value="P:defense response to other organism"/>
    <property type="evidence" value="ECO:0007669"/>
    <property type="project" value="InterPro"/>
</dbReference>
<evidence type="ECO:0008006" key="7">
    <source>
        <dbReference type="Google" id="ProtNLM"/>
    </source>
</evidence>
<keyword evidence="4" id="KW-0812">Transmembrane</keyword>
<keyword evidence="2 4" id="KW-0472">Membrane</keyword>
<proteinExistence type="predicted"/>
<accession>A0AAV5E3H8</accession>
<keyword evidence="4" id="KW-1133">Transmembrane helix</keyword>
<dbReference type="InterPro" id="IPR044839">
    <property type="entry name" value="NDR1-like"/>
</dbReference>
<reference evidence="5" key="1">
    <citation type="journal article" date="2018" name="DNA Res.">
        <title>Multiple hybrid de novo genome assembly of finger millet, an orphan allotetraploid crop.</title>
        <authorList>
            <person name="Hatakeyama M."/>
            <person name="Aluri S."/>
            <person name="Balachadran M.T."/>
            <person name="Sivarajan S.R."/>
            <person name="Patrignani A."/>
            <person name="Gruter S."/>
            <person name="Poveda L."/>
            <person name="Shimizu-Inatsugi R."/>
            <person name="Baeten J."/>
            <person name="Francoijs K.J."/>
            <person name="Nataraja K.N."/>
            <person name="Reddy Y.A.N."/>
            <person name="Phadnis S."/>
            <person name="Ravikumar R.L."/>
            <person name="Schlapbach R."/>
            <person name="Sreeman S.M."/>
            <person name="Shimizu K.K."/>
        </authorList>
    </citation>
    <scope>NUCLEOTIDE SEQUENCE</scope>
</reference>
<organism evidence="5 6">
    <name type="scientific">Eleusine coracana subsp. coracana</name>
    <dbReference type="NCBI Taxonomy" id="191504"/>
    <lineage>
        <taxon>Eukaryota</taxon>
        <taxon>Viridiplantae</taxon>
        <taxon>Streptophyta</taxon>
        <taxon>Embryophyta</taxon>
        <taxon>Tracheophyta</taxon>
        <taxon>Spermatophyta</taxon>
        <taxon>Magnoliopsida</taxon>
        <taxon>Liliopsida</taxon>
        <taxon>Poales</taxon>
        <taxon>Poaceae</taxon>
        <taxon>PACMAD clade</taxon>
        <taxon>Chloridoideae</taxon>
        <taxon>Cynodonteae</taxon>
        <taxon>Eleusininae</taxon>
        <taxon>Eleusine</taxon>
    </lineage>
</organism>
<evidence type="ECO:0000256" key="1">
    <source>
        <dbReference type="ARBA" id="ARBA00004370"/>
    </source>
</evidence>
<feature type="region of interest" description="Disordered" evidence="3">
    <location>
        <begin position="1"/>
        <end position="28"/>
    </location>
</feature>
<evidence type="ECO:0000256" key="3">
    <source>
        <dbReference type="SAM" id="MobiDB-lite"/>
    </source>
</evidence>
<dbReference type="PANTHER" id="PTHR31415">
    <property type="entry name" value="OS05G0367900 PROTEIN"/>
    <property type="match status" value="1"/>
</dbReference>
<comment type="subcellular location">
    <subcellularLocation>
        <location evidence="1">Membrane</location>
    </subcellularLocation>
</comment>
<sequence>MASHEHKINHLDQPYYGPPIPPPTDPAPTGIERRDAYTLFCLAFRVLTLVLIALGVVVLVLWLVYQPTRLKAYVDSASLTRFDLVDNGTRLQFNLTVGVSIRNPNRKQAVLYRRLEAVALYGGEQFGYVDLPQMRQERKSTTEIRPSFQGQAPGAGVVVALFGREKEDGFFNINVKLHTRVCLKFIIVNSVEYRPDVDCYIRVPDPTNATAMAHGFAPTQCHVDDFS</sequence>
<evidence type="ECO:0000313" key="6">
    <source>
        <dbReference type="Proteomes" id="UP001054889"/>
    </source>
</evidence>
<protein>
    <recommendedName>
        <fullName evidence="7">Late embryogenesis abundant protein LEA-2 subgroup domain-containing protein</fullName>
    </recommendedName>
</protein>
<feature type="compositionally biased region" description="Basic and acidic residues" evidence="3">
    <location>
        <begin position="1"/>
        <end position="10"/>
    </location>
</feature>
<dbReference type="AlphaFoldDB" id="A0AAV5E3H8"/>
<keyword evidence="6" id="KW-1185">Reference proteome</keyword>
<comment type="caution">
    <text evidence="5">The sequence shown here is derived from an EMBL/GenBank/DDBJ whole genome shotgun (WGS) entry which is preliminary data.</text>
</comment>
<feature type="transmembrane region" description="Helical" evidence="4">
    <location>
        <begin position="42"/>
        <end position="65"/>
    </location>
</feature>
<evidence type="ECO:0000313" key="5">
    <source>
        <dbReference type="EMBL" id="GJN17071.1"/>
    </source>
</evidence>
<dbReference type="Proteomes" id="UP001054889">
    <property type="component" value="Unassembled WGS sequence"/>
</dbReference>
<evidence type="ECO:0000256" key="4">
    <source>
        <dbReference type="SAM" id="Phobius"/>
    </source>
</evidence>
<dbReference type="EMBL" id="BQKI01000073">
    <property type="protein sequence ID" value="GJN17071.1"/>
    <property type="molecule type" value="Genomic_DNA"/>
</dbReference>
<evidence type="ECO:0000256" key="2">
    <source>
        <dbReference type="ARBA" id="ARBA00023136"/>
    </source>
</evidence>
<name>A0AAV5E3H8_ELECO</name>